<keyword evidence="3" id="KW-1185">Reference proteome</keyword>
<dbReference type="EMBL" id="BOOH01000045">
    <property type="protein sequence ID" value="GIH79048.1"/>
    <property type="molecule type" value="Genomic_DNA"/>
</dbReference>
<reference evidence="2 3" key="1">
    <citation type="submission" date="2021-01" db="EMBL/GenBank/DDBJ databases">
        <title>Whole genome shotgun sequence of Planobispora longispora NBRC 13918.</title>
        <authorList>
            <person name="Komaki H."/>
            <person name="Tamura T."/>
        </authorList>
    </citation>
    <scope>NUCLEOTIDE SEQUENCE [LARGE SCALE GENOMIC DNA]</scope>
    <source>
        <strain evidence="2 3">NBRC 13918</strain>
    </source>
</reference>
<feature type="region of interest" description="Disordered" evidence="1">
    <location>
        <begin position="1"/>
        <end position="61"/>
    </location>
</feature>
<name>A0A8J3RVN0_9ACTN</name>
<gene>
    <name evidence="2" type="ORF">Plo01_54770</name>
</gene>
<accession>A0A8J3RVN0</accession>
<dbReference type="AlphaFoldDB" id="A0A8J3RVN0"/>
<evidence type="ECO:0000256" key="1">
    <source>
        <dbReference type="SAM" id="MobiDB-lite"/>
    </source>
</evidence>
<sequence length="61" mass="6117">MTAGAAETEHRVPGGMLGEAEQVHSPGGELHSLRTIKQADGGDGTRTSSAPGCADRGMATP</sequence>
<organism evidence="2 3">
    <name type="scientific">Planobispora longispora</name>
    <dbReference type="NCBI Taxonomy" id="28887"/>
    <lineage>
        <taxon>Bacteria</taxon>
        <taxon>Bacillati</taxon>
        <taxon>Actinomycetota</taxon>
        <taxon>Actinomycetes</taxon>
        <taxon>Streptosporangiales</taxon>
        <taxon>Streptosporangiaceae</taxon>
        <taxon>Planobispora</taxon>
    </lineage>
</organism>
<dbReference type="Proteomes" id="UP000616724">
    <property type="component" value="Unassembled WGS sequence"/>
</dbReference>
<evidence type="ECO:0000313" key="3">
    <source>
        <dbReference type="Proteomes" id="UP000616724"/>
    </source>
</evidence>
<proteinExistence type="predicted"/>
<comment type="caution">
    <text evidence="2">The sequence shown here is derived from an EMBL/GenBank/DDBJ whole genome shotgun (WGS) entry which is preliminary data.</text>
</comment>
<evidence type="ECO:0000313" key="2">
    <source>
        <dbReference type="EMBL" id="GIH79048.1"/>
    </source>
</evidence>
<protein>
    <submittedName>
        <fullName evidence="2">Uncharacterized protein</fullName>
    </submittedName>
</protein>